<dbReference type="OrthoDB" id="5976774at2759"/>
<gene>
    <name evidence="3" type="ORF">BOX15_Mlig020292g2</name>
    <name evidence="2" type="ORF">BOX15_Mlig029822g2</name>
</gene>
<dbReference type="PANTHER" id="PTHR31493:SF1">
    <property type="entry name" value="PROTEIN C19ORF12"/>
    <property type="match status" value="1"/>
</dbReference>
<dbReference type="EMBL" id="NIVC01002430">
    <property type="protein sequence ID" value="PAA57941.1"/>
    <property type="molecule type" value="Genomic_DNA"/>
</dbReference>
<name>A0A267E8M9_9PLAT</name>
<dbReference type="Pfam" id="PF20721">
    <property type="entry name" value="C19orf12"/>
    <property type="match status" value="1"/>
</dbReference>
<evidence type="ECO:0000256" key="1">
    <source>
        <dbReference type="ARBA" id="ARBA00029457"/>
    </source>
</evidence>
<dbReference type="PANTHER" id="PTHR31493">
    <property type="entry name" value="NAZO FAMILY MEMBER"/>
    <property type="match status" value="1"/>
</dbReference>
<comment type="caution">
    <text evidence="2">The sequence shown here is derived from an EMBL/GenBank/DDBJ whole genome shotgun (WGS) entry which is preliminary data.</text>
</comment>
<dbReference type="InterPro" id="IPR033369">
    <property type="entry name" value="C19orf12"/>
</dbReference>
<evidence type="ECO:0000313" key="2">
    <source>
        <dbReference type="EMBL" id="PAA57941.1"/>
    </source>
</evidence>
<comment type="similarity">
    <text evidence="1">Belongs to the C19orf12 family.</text>
</comment>
<dbReference type="STRING" id="282301.A0A267E8M9"/>
<evidence type="ECO:0000313" key="4">
    <source>
        <dbReference type="Proteomes" id="UP000215902"/>
    </source>
</evidence>
<organism evidence="2 4">
    <name type="scientific">Macrostomum lignano</name>
    <dbReference type="NCBI Taxonomy" id="282301"/>
    <lineage>
        <taxon>Eukaryota</taxon>
        <taxon>Metazoa</taxon>
        <taxon>Spiralia</taxon>
        <taxon>Lophotrochozoa</taxon>
        <taxon>Platyhelminthes</taxon>
        <taxon>Rhabditophora</taxon>
        <taxon>Macrostomorpha</taxon>
        <taxon>Macrostomida</taxon>
        <taxon>Macrostomidae</taxon>
        <taxon>Macrostomum</taxon>
    </lineage>
</organism>
<feature type="non-terminal residue" evidence="2">
    <location>
        <position position="1"/>
    </location>
</feature>
<evidence type="ECO:0000313" key="3">
    <source>
        <dbReference type="EMBL" id="PAA92618.1"/>
    </source>
</evidence>
<protein>
    <submittedName>
        <fullName evidence="2">Uncharacterized protein</fullName>
    </submittedName>
</protein>
<reference evidence="2 4" key="1">
    <citation type="submission" date="2017-06" db="EMBL/GenBank/DDBJ databases">
        <title>A platform for efficient transgenesis in Macrostomum lignano, a flatworm model organism for stem cell research.</title>
        <authorList>
            <person name="Berezikov E."/>
        </authorList>
    </citation>
    <scope>NUCLEOTIDE SEQUENCE [LARGE SCALE GENOMIC DNA]</scope>
    <source>
        <strain evidence="2">DV1</strain>
        <tissue evidence="2">Whole organism</tissue>
    </source>
</reference>
<dbReference type="AlphaFoldDB" id="A0A267E8M9"/>
<dbReference type="Proteomes" id="UP000215902">
    <property type="component" value="Unassembled WGS sequence"/>
</dbReference>
<proteinExistence type="inferred from homology"/>
<sequence length="142" mass="14597">PAAMLDPVKVFDLLVKLSEEEGIRVTVKQSAKGAAIAGGGAFVGGLLGGPVGVAVGGAVGGLAGAWATSGQFEPLATVLLRLPQEKRNDLVDSTMDLLRGFDITDAVMLATMLAGNMDLRTQMLTQLSAFATEQLGLMLKPS</sequence>
<accession>A0A267E8M9</accession>
<keyword evidence="4" id="KW-1185">Reference proteome</keyword>
<dbReference type="EMBL" id="NIVC01000043">
    <property type="protein sequence ID" value="PAA92618.1"/>
    <property type="molecule type" value="Genomic_DNA"/>
</dbReference>